<proteinExistence type="predicted"/>
<gene>
    <name evidence="1" type="ORF">KDW96_15835</name>
</gene>
<organism evidence="1 2">
    <name type="scientific">Pseudomonas benzenivorans</name>
    <dbReference type="NCBI Taxonomy" id="556533"/>
    <lineage>
        <taxon>Bacteria</taxon>
        <taxon>Pseudomonadati</taxon>
        <taxon>Pseudomonadota</taxon>
        <taxon>Gammaproteobacteria</taxon>
        <taxon>Pseudomonadales</taxon>
        <taxon>Pseudomonadaceae</taxon>
        <taxon>Pseudomonas</taxon>
    </lineage>
</organism>
<dbReference type="Proteomes" id="UP001059672">
    <property type="component" value="Chromosome"/>
</dbReference>
<reference evidence="1" key="1">
    <citation type="submission" date="2021-04" db="EMBL/GenBank/DDBJ databases">
        <title>Oceanospirillales bacteria with DddD are important DMSP degraders in coastal seawater.</title>
        <authorList>
            <person name="Liu J."/>
        </authorList>
    </citation>
    <scope>NUCLEOTIDE SEQUENCE</scope>
    <source>
        <strain evidence="1">D13-4</strain>
    </source>
</reference>
<dbReference type="RefSeq" id="WP_255837194.1">
    <property type="nucleotide sequence ID" value="NZ_CP073346.1"/>
</dbReference>
<dbReference type="EMBL" id="CP073346">
    <property type="protein sequence ID" value="UTW06630.1"/>
    <property type="molecule type" value="Genomic_DNA"/>
</dbReference>
<evidence type="ECO:0000313" key="1">
    <source>
        <dbReference type="EMBL" id="UTW06630.1"/>
    </source>
</evidence>
<name>A0ABY5H2V7_9PSED</name>
<evidence type="ECO:0000313" key="2">
    <source>
        <dbReference type="Proteomes" id="UP001059672"/>
    </source>
</evidence>
<accession>A0ABY5H2V7</accession>
<sequence length="64" mass="7087">MQFGLFQQAQFRHGGGALDGACGWGGQQGPRPWPGWTAIREVSMLGYLIDEKNSLQIESLSIFF</sequence>
<protein>
    <submittedName>
        <fullName evidence="1">Uncharacterized protein</fullName>
    </submittedName>
</protein>
<keyword evidence="2" id="KW-1185">Reference proteome</keyword>